<dbReference type="STRING" id="867345.SAMN05421693_12413"/>
<evidence type="ECO:0000256" key="9">
    <source>
        <dbReference type="SAM" id="Phobius"/>
    </source>
</evidence>
<protein>
    <submittedName>
        <fullName evidence="10">Branched-chain amino acid transport system permease protein</fullName>
    </submittedName>
</protein>
<feature type="transmembrane region" description="Helical" evidence="9">
    <location>
        <begin position="135"/>
        <end position="159"/>
    </location>
</feature>
<dbReference type="Proteomes" id="UP000199496">
    <property type="component" value="Unassembled WGS sequence"/>
</dbReference>
<evidence type="ECO:0000256" key="8">
    <source>
        <dbReference type="ARBA" id="ARBA00037998"/>
    </source>
</evidence>
<accession>A0A1H9F299</accession>
<evidence type="ECO:0000256" key="7">
    <source>
        <dbReference type="ARBA" id="ARBA00023136"/>
    </source>
</evidence>
<dbReference type="InterPro" id="IPR052157">
    <property type="entry name" value="BCAA_transport_permease"/>
</dbReference>
<gene>
    <name evidence="10" type="ORF">SAMN05421693_12413</name>
</gene>
<dbReference type="AlphaFoldDB" id="A0A1H9F299"/>
<feature type="transmembrane region" description="Helical" evidence="9">
    <location>
        <begin position="187"/>
        <end position="208"/>
    </location>
</feature>
<comment type="subcellular location">
    <subcellularLocation>
        <location evidence="1">Cell inner membrane</location>
        <topology evidence="1">Multi-pass membrane protein</topology>
    </subcellularLocation>
</comment>
<keyword evidence="5" id="KW-0029">Amino-acid transport</keyword>
<dbReference type="GO" id="GO:0022857">
    <property type="term" value="F:transmembrane transporter activity"/>
    <property type="evidence" value="ECO:0007669"/>
    <property type="project" value="InterPro"/>
</dbReference>
<evidence type="ECO:0000256" key="2">
    <source>
        <dbReference type="ARBA" id="ARBA00022448"/>
    </source>
</evidence>
<evidence type="ECO:0000313" key="10">
    <source>
        <dbReference type="EMBL" id="SEQ32072.1"/>
    </source>
</evidence>
<keyword evidence="11" id="KW-1185">Reference proteome</keyword>
<feature type="transmembrane region" description="Helical" evidence="9">
    <location>
        <begin position="6"/>
        <end position="30"/>
    </location>
</feature>
<evidence type="ECO:0000256" key="6">
    <source>
        <dbReference type="ARBA" id="ARBA00022989"/>
    </source>
</evidence>
<evidence type="ECO:0000256" key="5">
    <source>
        <dbReference type="ARBA" id="ARBA00022970"/>
    </source>
</evidence>
<reference evidence="10 11" key="1">
    <citation type="submission" date="2016-10" db="EMBL/GenBank/DDBJ databases">
        <authorList>
            <person name="de Groot N.N."/>
        </authorList>
    </citation>
    <scope>NUCLEOTIDE SEQUENCE [LARGE SCALE GENOMIC DNA]</scope>
    <source>
        <strain evidence="10 11">B7-7</strain>
    </source>
</reference>
<evidence type="ECO:0000256" key="3">
    <source>
        <dbReference type="ARBA" id="ARBA00022475"/>
    </source>
</evidence>
<dbReference type="InterPro" id="IPR001851">
    <property type="entry name" value="ABC_transp_permease"/>
</dbReference>
<dbReference type="PANTHER" id="PTHR11795:SF450">
    <property type="entry name" value="ABC TRANSPORTER PERMEASE PROTEIN"/>
    <property type="match status" value="1"/>
</dbReference>
<evidence type="ECO:0000313" key="11">
    <source>
        <dbReference type="Proteomes" id="UP000199496"/>
    </source>
</evidence>
<dbReference type="EMBL" id="FOFO01000024">
    <property type="protein sequence ID" value="SEQ32072.1"/>
    <property type="molecule type" value="Genomic_DNA"/>
</dbReference>
<evidence type="ECO:0000256" key="4">
    <source>
        <dbReference type="ARBA" id="ARBA00022692"/>
    </source>
</evidence>
<evidence type="ECO:0000256" key="1">
    <source>
        <dbReference type="ARBA" id="ARBA00004429"/>
    </source>
</evidence>
<organism evidence="10 11">
    <name type="scientific">Ectothiorhodospira magna</name>
    <dbReference type="NCBI Taxonomy" id="867345"/>
    <lineage>
        <taxon>Bacteria</taxon>
        <taxon>Pseudomonadati</taxon>
        <taxon>Pseudomonadota</taxon>
        <taxon>Gammaproteobacteria</taxon>
        <taxon>Chromatiales</taxon>
        <taxon>Ectothiorhodospiraceae</taxon>
        <taxon>Ectothiorhodospira</taxon>
    </lineage>
</organism>
<keyword evidence="6 9" id="KW-1133">Transmembrane helix</keyword>
<dbReference type="GO" id="GO:0005886">
    <property type="term" value="C:plasma membrane"/>
    <property type="evidence" value="ECO:0007669"/>
    <property type="project" value="UniProtKB-SubCell"/>
</dbReference>
<feature type="transmembrane region" description="Helical" evidence="9">
    <location>
        <begin position="65"/>
        <end position="85"/>
    </location>
</feature>
<keyword evidence="7 9" id="KW-0472">Membrane</keyword>
<dbReference type="CDD" id="cd06582">
    <property type="entry name" value="TM_PBP1_LivH_like"/>
    <property type="match status" value="1"/>
</dbReference>
<dbReference type="GO" id="GO:0006865">
    <property type="term" value="P:amino acid transport"/>
    <property type="evidence" value="ECO:0007669"/>
    <property type="project" value="UniProtKB-KW"/>
</dbReference>
<comment type="similarity">
    <text evidence="8">Belongs to the binding-protein-dependent transport system permease family. LivHM subfamily.</text>
</comment>
<dbReference type="PANTHER" id="PTHR11795">
    <property type="entry name" value="BRANCHED-CHAIN AMINO ACID TRANSPORT SYSTEM PERMEASE PROTEIN LIVH"/>
    <property type="match status" value="1"/>
</dbReference>
<keyword evidence="3" id="KW-1003">Cell membrane</keyword>
<dbReference type="RefSeq" id="WP_090208472.1">
    <property type="nucleotide sequence ID" value="NZ_FOFO01000024.1"/>
</dbReference>
<keyword evidence="2" id="KW-0813">Transport</keyword>
<dbReference type="OrthoDB" id="9807115at2"/>
<sequence length="291" mass="30249">MFAEFLQYLFSGVTIGATYAMVALGFTLVYNASHVINFAQGEFLMIGGMATVSLLAMGVPLPLAIAMAVALAAVLGVALHKLAIAPARKADVITLIIITIGASIFLRGLAQIIWGKEFHAMPSFSATESVNVMGAVMYTQSLWVLAVAGVLVLLLALFFTRTLMGKAILATSMNPGAARLMGIRTQFVLMLAFMLAAVLGAMAGIMVAPITLTAYDIGIMLGLKGFVAAAIGGMGSGVGAVVGGLLLGIAEAMTAGYISSDYKDAVAFLLILVILFFMPRGLFGARVAERV</sequence>
<dbReference type="Pfam" id="PF02653">
    <property type="entry name" value="BPD_transp_2"/>
    <property type="match status" value="1"/>
</dbReference>
<name>A0A1H9F299_9GAMM</name>
<proteinExistence type="inferred from homology"/>
<feature type="transmembrane region" description="Helical" evidence="9">
    <location>
        <begin position="92"/>
        <end position="115"/>
    </location>
</feature>
<keyword evidence="4 9" id="KW-0812">Transmembrane</keyword>
<feature type="transmembrane region" description="Helical" evidence="9">
    <location>
        <begin position="265"/>
        <end position="283"/>
    </location>
</feature>